<dbReference type="Gene3D" id="3.90.550.10">
    <property type="entry name" value="Spore Coat Polysaccharide Biosynthesis Protein SpsA, Chain A"/>
    <property type="match status" value="1"/>
</dbReference>
<accession>A0A9P1MB44</accession>
<dbReference type="Proteomes" id="UP000838763">
    <property type="component" value="Unassembled WGS sequence"/>
</dbReference>
<evidence type="ECO:0000313" key="2">
    <source>
        <dbReference type="Proteomes" id="UP000838763"/>
    </source>
</evidence>
<keyword evidence="2" id="KW-1185">Reference proteome</keyword>
<organism evidence="1 2">
    <name type="scientific">Parascedosporium putredinis</name>
    <dbReference type="NCBI Taxonomy" id="1442378"/>
    <lineage>
        <taxon>Eukaryota</taxon>
        <taxon>Fungi</taxon>
        <taxon>Dikarya</taxon>
        <taxon>Ascomycota</taxon>
        <taxon>Pezizomycotina</taxon>
        <taxon>Sordariomycetes</taxon>
        <taxon>Hypocreomycetidae</taxon>
        <taxon>Microascales</taxon>
        <taxon>Microascaceae</taxon>
        <taxon>Parascedosporium</taxon>
    </lineage>
</organism>
<dbReference type="InterPro" id="IPR029044">
    <property type="entry name" value="Nucleotide-diphossugar_trans"/>
</dbReference>
<gene>
    <name evidence="1" type="ORF">PPNO1_LOCUS6085</name>
</gene>
<reference evidence="1" key="1">
    <citation type="submission" date="2022-11" db="EMBL/GenBank/DDBJ databases">
        <authorList>
            <person name="Scott C."/>
            <person name="Bruce N."/>
        </authorList>
    </citation>
    <scope>NUCLEOTIDE SEQUENCE</scope>
</reference>
<name>A0A9P1MB44_9PEZI</name>
<evidence type="ECO:0000313" key="1">
    <source>
        <dbReference type="EMBL" id="CAI4216430.1"/>
    </source>
</evidence>
<dbReference type="AlphaFoldDB" id="A0A9P1MB44"/>
<protein>
    <submittedName>
        <fullName evidence="1">Uncharacterized protein</fullName>
    </submittedName>
</protein>
<sequence>MSSGRKHGKTRSHMAFENASTNVAAAQMRNALTGLAETVKDPHQKKLFETEMDNFFSLFRRYLNDKAQGNAVDWDRINPLRRTRWLNTKTSTTPMLSSS</sequence>
<dbReference type="EMBL" id="CALLCH030000015">
    <property type="protein sequence ID" value="CAI4216430.1"/>
    <property type="molecule type" value="Genomic_DNA"/>
</dbReference>
<proteinExistence type="predicted"/>
<comment type="caution">
    <text evidence="1">The sequence shown here is derived from an EMBL/GenBank/DDBJ whole genome shotgun (WGS) entry which is preliminary data.</text>
</comment>
<dbReference type="OrthoDB" id="932129at2759"/>